<evidence type="ECO:0008006" key="3">
    <source>
        <dbReference type="Google" id="ProtNLM"/>
    </source>
</evidence>
<dbReference type="Proteomes" id="UP001367030">
    <property type="component" value="Unassembled WGS sequence"/>
</dbReference>
<evidence type="ECO:0000313" key="1">
    <source>
        <dbReference type="EMBL" id="MEJ8855288.1"/>
    </source>
</evidence>
<comment type="caution">
    <text evidence="1">The sequence shown here is derived from an EMBL/GenBank/DDBJ whole genome shotgun (WGS) entry which is preliminary data.</text>
</comment>
<evidence type="ECO:0000313" key="2">
    <source>
        <dbReference type="Proteomes" id="UP001367030"/>
    </source>
</evidence>
<dbReference type="PROSITE" id="PS51257">
    <property type="entry name" value="PROKAR_LIPOPROTEIN"/>
    <property type="match status" value="1"/>
</dbReference>
<accession>A0ABU8X662</accession>
<gene>
    <name evidence="1" type="ORF">WKW79_11950</name>
</gene>
<name>A0ABU8X662_9BURK</name>
<reference evidence="1 2" key="1">
    <citation type="submission" date="2024-03" db="EMBL/GenBank/DDBJ databases">
        <title>Novel species of the genus Variovorax.</title>
        <authorList>
            <person name="Liu Q."/>
            <person name="Xin Y.-H."/>
        </authorList>
    </citation>
    <scope>NUCLEOTIDE SEQUENCE [LARGE SCALE GENOMIC DNA]</scope>
    <source>
        <strain evidence="1 2">KACC 18901</strain>
    </source>
</reference>
<organism evidence="1 2">
    <name type="scientific">Variovorax robiniae</name>
    <dbReference type="NCBI Taxonomy" id="1836199"/>
    <lineage>
        <taxon>Bacteria</taxon>
        <taxon>Pseudomonadati</taxon>
        <taxon>Pseudomonadota</taxon>
        <taxon>Betaproteobacteria</taxon>
        <taxon>Burkholderiales</taxon>
        <taxon>Comamonadaceae</taxon>
        <taxon>Variovorax</taxon>
    </lineage>
</organism>
<proteinExistence type="predicted"/>
<dbReference type="RefSeq" id="WP_340335371.1">
    <property type="nucleotide sequence ID" value="NZ_JBBKZS010000004.1"/>
</dbReference>
<keyword evidence="2" id="KW-1185">Reference proteome</keyword>
<sequence length="116" mass="12405">MKRIHPAGLALALGGLLTLGGCVAVPVDGSYTTTYPYAYSYGYGVPYAAPWLYVGGAYYGGCCYGRPYGWYGGRYPYYGGRPFYGYGHGYAARPGYGRGYGWAGGSGRGGRGGWRR</sequence>
<protein>
    <recommendedName>
        <fullName evidence="3">Lipoprotein</fullName>
    </recommendedName>
</protein>
<dbReference type="EMBL" id="JBBKZS010000004">
    <property type="protein sequence ID" value="MEJ8855288.1"/>
    <property type="molecule type" value="Genomic_DNA"/>
</dbReference>